<dbReference type="EMBL" id="FXBB01000039">
    <property type="protein sequence ID" value="SMG46063.1"/>
    <property type="molecule type" value="Genomic_DNA"/>
</dbReference>
<accession>A0A1X7KXZ5</accession>
<keyword evidence="1" id="KW-0812">Transmembrane</keyword>
<keyword evidence="3" id="KW-1185">Reference proteome</keyword>
<dbReference type="Proteomes" id="UP000193355">
    <property type="component" value="Unassembled WGS sequence"/>
</dbReference>
<dbReference type="Pfam" id="PF20377">
    <property type="entry name" value="DUF6672"/>
    <property type="match status" value="1"/>
</dbReference>
<organism evidence="2 3">
    <name type="scientific">Dethiosulfovibrio salsuginis</name>
    <dbReference type="NCBI Taxonomy" id="561720"/>
    <lineage>
        <taxon>Bacteria</taxon>
        <taxon>Thermotogati</taxon>
        <taxon>Synergistota</taxon>
        <taxon>Synergistia</taxon>
        <taxon>Synergistales</taxon>
        <taxon>Dethiosulfovibrionaceae</taxon>
        <taxon>Dethiosulfovibrio</taxon>
    </lineage>
</organism>
<evidence type="ECO:0000256" key="1">
    <source>
        <dbReference type="SAM" id="Phobius"/>
    </source>
</evidence>
<name>A0A1X7KXZ5_9BACT</name>
<sequence length="130" mass="14664">MKSRQIVVNVAIVALLIALGIFCYNEGRALDLFIDNVAYDHEGTVLEPFEAVEVTVDEINEPIFLVEGDRGVVTVPGRRHTILVEELDEEDRVINTYKASFSIKELEGRVINIVPLLKNKLPGWSYPVKR</sequence>
<gene>
    <name evidence="2" type="ORF">SAMN06275492_1399</name>
</gene>
<reference evidence="3" key="1">
    <citation type="submission" date="2017-04" db="EMBL/GenBank/DDBJ databases">
        <authorList>
            <person name="Varghese N."/>
            <person name="Submissions S."/>
        </authorList>
    </citation>
    <scope>NUCLEOTIDE SEQUENCE [LARGE SCALE GENOMIC DNA]</scope>
    <source>
        <strain evidence="3">USBA 82</strain>
    </source>
</reference>
<dbReference type="InterPro" id="IPR046654">
    <property type="entry name" value="DUF6672"/>
</dbReference>
<dbReference type="RefSeq" id="WP_085545444.1">
    <property type="nucleotide sequence ID" value="NZ_FXBB01000039.1"/>
</dbReference>
<proteinExistence type="predicted"/>
<evidence type="ECO:0000313" key="3">
    <source>
        <dbReference type="Proteomes" id="UP000193355"/>
    </source>
</evidence>
<keyword evidence="1" id="KW-0472">Membrane</keyword>
<dbReference type="AlphaFoldDB" id="A0A1X7KXZ5"/>
<keyword evidence="1" id="KW-1133">Transmembrane helix</keyword>
<dbReference type="OrthoDB" id="5902at2"/>
<protein>
    <submittedName>
        <fullName evidence="2">Uncharacterized protein</fullName>
    </submittedName>
</protein>
<dbReference type="STRING" id="561720.SAMN06275492_1399"/>
<feature type="transmembrane region" description="Helical" evidence="1">
    <location>
        <begin position="6"/>
        <end position="24"/>
    </location>
</feature>
<evidence type="ECO:0000313" key="2">
    <source>
        <dbReference type="EMBL" id="SMG46063.1"/>
    </source>
</evidence>